<gene>
    <name evidence="2" type="ORF">N7456_002570</name>
</gene>
<dbReference type="EMBL" id="JAPQKH010000002">
    <property type="protein sequence ID" value="KAJ5114036.1"/>
    <property type="molecule type" value="Genomic_DNA"/>
</dbReference>
<dbReference type="SUPFAM" id="SSF51735">
    <property type="entry name" value="NAD(P)-binding Rossmann-fold domains"/>
    <property type="match status" value="1"/>
</dbReference>
<dbReference type="Gene3D" id="3.40.50.720">
    <property type="entry name" value="NAD(P)-binding Rossmann-like Domain"/>
    <property type="match status" value="1"/>
</dbReference>
<dbReference type="AlphaFoldDB" id="A0A9W9G8J6"/>
<evidence type="ECO:0000313" key="2">
    <source>
        <dbReference type="EMBL" id="KAJ5114036.1"/>
    </source>
</evidence>
<dbReference type="InterPro" id="IPR008030">
    <property type="entry name" value="NmrA-like"/>
</dbReference>
<evidence type="ECO:0000313" key="3">
    <source>
        <dbReference type="Proteomes" id="UP001149165"/>
    </source>
</evidence>
<dbReference type="InterPro" id="IPR036291">
    <property type="entry name" value="NAD(P)-bd_dom_sf"/>
</dbReference>
<organism evidence="2 3">
    <name type="scientific">Penicillium angulare</name>
    <dbReference type="NCBI Taxonomy" id="116970"/>
    <lineage>
        <taxon>Eukaryota</taxon>
        <taxon>Fungi</taxon>
        <taxon>Dikarya</taxon>
        <taxon>Ascomycota</taxon>
        <taxon>Pezizomycotina</taxon>
        <taxon>Eurotiomycetes</taxon>
        <taxon>Eurotiomycetidae</taxon>
        <taxon>Eurotiales</taxon>
        <taxon>Aspergillaceae</taxon>
        <taxon>Penicillium</taxon>
    </lineage>
</organism>
<accession>A0A9W9G8J6</accession>
<proteinExistence type="predicted"/>
<sequence length="303" mass="33081">MSSRNVIVFGPTGAVGSITALTAHQAGARVTLAMRNPSKPIPALQNLHIPRVHADLTKPQTIQHAIHQSNAKHAFIYIVPGSTDAMKSALITLKSSGIQSIVLLSSFSIENDIHAVSRTDFVPYRHAQAEISLMNVFGHNGIVVRPAYFASNALQMRNGVLGGEVRLPNPDAVLDWIVPGDVGRVCGCILARGSRERVVSLVGAQLLSLRQVIDAISFVVGRDVKVRRIGVEEAVDDVRAKAGLTEGFARWYVNNMMGVRSDISLAPAYNGAVGNIYRYTGRRPVTFQEWLEENRRLFEIQVL</sequence>
<name>A0A9W9G8J6_9EURO</name>
<reference evidence="2" key="2">
    <citation type="journal article" date="2023" name="IMA Fungus">
        <title>Comparative genomic study of the Penicillium genus elucidates a diverse pangenome and 15 lateral gene transfer events.</title>
        <authorList>
            <person name="Petersen C."/>
            <person name="Sorensen T."/>
            <person name="Nielsen M.R."/>
            <person name="Sondergaard T.E."/>
            <person name="Sorensen J.L."/>
            <person name="Fitzpatrick D.A."/>
            <person name="Frisvad J.C."/>
            <person name="Nielsen K.L."/>
        </authorList>
    </citation>
    <scope>NUCLEOTIDE SEQUENCE</scope>
    <source>
        <strain evidence="2">IBT 30069</strain>
    </source>
</reference>
<dbReference type="PANTHER" id="PTHR43162">
    <property type="match status" value="1"/>
</dbReference>
<keyword evidence="3" id="KW-1185">Reference proteome</keyword>
<reference evidence="2" key="1">
    <citation type="submission" date="2022-11" db="EMBL/GenBank/DDBJ databases">
        <authorList>
            <person name="Petersen C."/>
        </authorList>
    </citation>
    <scope>NUCLEOTIDE SEQUENCE</scope>
    <source>
        <strain evidence="2">IBT 30069</strain>
    </source>
</reference>
<evidence type="ECO:0000259" key="1">
    <source>
        <dbReference type="Pfam" id="PF05368"/>
    </source>
</evidence>
<protein>
    <recommendedName>
        <fullName evidence="1">NmrA-like domain-containing protein</fullName>
    </recommendedName>
</protein>
<dbReference type="InterPro" id="IPR051604">
    <property type="entry name" value="Ergot_Alk_Oxidoreductase"/>
</dbReference>
<dbReference type="Pfam" id="PF05368">
    <property type="entry name" value="NmrA"/>
    <property type="match status" value="1"/>
</dbReference>
<dbReference type="OrthoDB" id="419598at2759"/>
<feature type="domain" description="NmrA-like" evidence="1">
    <location>
        <begin position="4"/>
        <end position="237"/>
    </location>
</feature>
<dbReference type="PANTHER" id="PTHR43162:SF1">
    <property type="entry name" value="PRESTALK A DIFFERENTIATION PROTEIN A"/>
    <property type="match status" value="1"/>
</dbReference>
<comment type="caution">
    <text evidence="2">The sequence shown here is derived from an EMBL/GenBank/DDBJ whole genome shotgun (WGS) entry which is preliminary data.</text>
</comment>
<dbReference type="Proteomes" id="UP001149165">
    <property type="component" value="Unassembled WGS sequence"/>
</dbReference>